<reference evidence="5 6" key="1">
    <citation type="submission" date="2016-10" db="EMBL/GenBank/DDBJ databases">
        <authorList>
            <person name="de Groot N.N."/>
        </authorList>
    </citation>
    <scope>NUCLEOTIDE SEQUENCE [LARGE SCALE GENOMIC DNA]</scope>
    <source>
        <strain evidence="5 6">DSM 2784</strain>
    </source>
</reference>
<dbReference type="InterPro" id="IPR010982">
    <property type="entry name" value="Lambda_DNA-bd_dom_sf"/>
</dbReference>
<evidence type="ECO:0000256" key="1">
    <source>
        <dbReference type="ARBA" id="ARBA00023125"/>
    </source>
</evidence>
<evidence type="ECO:0000259" key="3">
    <source>
        <dbReference type="PROSITE" id="PS50943"/>
    </source>
</evidence>
<dbReference type="Pfam" id="PF02310">
    <property type="entry name" value="B12-binding"/>
    <property type="match status" value="1"/>
</dbReference>
<dbReference type="PANTHER" id="PTHR46558:SF11">
    <property type="entry name" value="HTH-TYPE TRANSCRIPTIONAL REGULATOR XRE"/>
    <property type="match status" value="1"/>
</dbReference>
<dbReference type="Pfam" id="PF02607">
    <property type="entry name" value="B12-binding_2"/>
    <property type="match status" value="1"/>
</dbReference>
<keyword evidence="6" id="KW-1185">Reference proteome</keyword>
<dbReference type="RefSeq" id="WP_092593596.1">
    <property type="nucleotide sequence ID" value="NZ_FMWL01000041.1"/>
</dbReference>
<evidence type="ECO:0000313" key="5">
    <source>
        <dbReference type="EMBL" id="SCZ82131.1"/>
    </source>
</evidence>
<organism evidence="5 6">
    <name type="scientific">Acidaminobacter hydrogenoformans DSM 2784</name>
    <dbReference type="NCBI Taxonomy" id="1120920"/>
    <lineage>
        <taxon>Bacteria</taxon>
        <taxon>Bacillati</taxon>
        <taxon>Bacillota</taxon>
        <taxon>Clostridia</taxon>
        <taxon>Peptostreptococcales</taxon>
        <taxon>Acidaminobacteraceae</taxon>
        <taxon>Acidaminobacter</taxon>
    </lineage>
</organism>
<evidence type="ECO:0000313" key="6">
    <source>
        <dbReference type="Proteomes" id="UP000199208"/>
    </source>
</evidence>
<dbReference type="STRING" id="1120920.SAMN03080599_03400"/>
<dbReference type="GO" id="GO:0003677">
    <property type="term" value="F:DNA binding"/>
    <property type="evidence" value="ECO:0007669"/>
    <property type="project" value="UniProtKB-KW"/>
</dbReference>
<dbReference type="GO" id="GO:0046872">
    <property type="term" value="F:metal ion binding"/>
    <property type="evidence" value="ECO:0007669"/>
    <property type="project" value="InterPro"/>
</dbReference>
<dbReference type="InterPro" id="IPR006158">
    <property type="entry name" value="Cobalamin-bd"/>
</dbReference>
<evidence type="ECO:0000256" key="2">
    <source>
        <dbReference type="SAM" id="MobiDB-lite"/>
    </source>
</evidence>
<gene>
    <name evidence="5" type="ORF">SAMN03080599_03400</name>
</gene>
<accession>A0A1G5S8T6</accession>
<dbReference type="SMART" id="SM00530">
    <property type="entry name" value="HTH_XRE"/>
    <property type="match status" value="1"/>
</dbReference>
<feature type="domain" description="B12-binding" evidence="4">
    <location>
        <begin position="193"/>
        <end position="322"/>
    </location>
</feature>
<dbReference type="SUPFAM" id="SSF47413">
    <property type="entry name" value="lambda repressor-like DNA-binding domains"/>
    <property type="match status" value="1"/>
</dbReference>
<dbReference type="GO" id="GO:0031419">
    <property type="term" value="F:cobalamin binding"/>
    <property type="evidence" value="ECO:0007669"/>
    <property type="project" value="InterPro"/>
</dbReference>
<dbReference type="Pfam" id="PF12844">
    <property type="entry name" value="HTH_19"/>
    <property type="match status" value="1"/>
</dbReference>
<dbReference type="SUPFAM" id="SSF52242">
    <property type="entry name" value="Cobalamin (vitamin B12)-binding domain"/>
    <property type="match status" value="1"/>
</dbReference>
<feature type="domain" description="HTH cro/C1-type" evidence="3">
    <location>
        <begin position="8"/>
        <end position="62"/>
    </location>
</feature>
<dbReference type="PROSITE" id="PS50943">
    <property type="entry name" value="HTH_CROC1"/>
    <property type="match status" value="1"/>
</dbReference>
<dbReference type="Gene3D" id="1.10.260.40">
    <property type="entry name" value="lambda repressor-like DNA-binding domains"/>
    <property type="match status" value="1"/>
</dbReference>
<dbReference type="EMBL" id="FMWL01000041">
    <property type="protein sequence ID" value="SCZ82131.1"/>
    <property type="molecule type" value="Genomic_DNA"/>
</dbReference>
<dbReference type="CDD" id="cd00093">
    <property type="entry name" value="HTH_XRE"/>
    <property type="match status" value="1"/>
</dbReference>
<dbReference type="PROSITE" id="PS51332">
    <property type="entry name" value="B12_BINDING"/>
    <property type="match status" value="1"/>
</dbReference>
<dbReference type="Proteomes" id="UP000199208">
    <property type="component" value="Unassembled WGS sequence"/>
</dbReference>
<dbReference type="PANTHER" id="PTHR46558">
    <property type="entry name" value="TRACRIPTIONAL REGULATORY PROTEIN-RELATED-RELATED"/>
    <property type="match status" value="1"/>
</dbReference>
<feature type="region of interest" description="Disordered" evidence="2">
    <location>
        <begin position="68"/>
        <end position="92"/>
    </location>
</feature>
<dbReference type="InterPro" id="IPR001387">
    <property type="entry name" value="Cro/C1-type_HTH"/>
</dbReference>
<dbReference type="OrthoDB" id="5756833at2"/>
<dbReference type="Gene3D" id="1.10.1240.10">
    <property type="entry name" value="Methionine synthase domain"/>
    <property type="match status" value="1"/>
</dbReference>
<dbReference type="InterPro" id="IPR036724">
    <property type="entry name" value="Cobalamin-bd_sf"/>
</dbReference>
<proteinExistence type="predicted"/>
<name>A0A1G5S8T6_9FIRM</name>
<keyword evidence="1" id="KW-0238">DNA-binding</keyword>
<sequence length="326" mass="37090">MADFGTRLKAARKDKKMTQKALADRLGVEQSTVSNYENNFRFPVASALREIAEQLNVSVDYLLSGSEFQESNSKPETSQEVSGEFLSNQDNDSHPISSELIKNLNKLQTEFFEYLKHGQFNEATDLIINNRIPDINLMLYNDYVFVPTLRDLGTHWETGQMSVAEEHIISDVIDKLMTRLDQESLVQPNLNKLYSAALMLPGMEEHEFPLKMISEVFKRHGWLTYYIGKNIPISSLEDFFKKKTIHVLVLSVTLINHLNSCEALIRAIRSLDTDLQPKIIVGGNAITDEDFAVNQLGADYYFPSLQSLDRAMDDLENSLIGLLQNY</sequence>
<dbReference type="InterPro" id="IPR003759">
    <property type="entry name" value="Cbl-bd_cap"/>
</dbReference>
<dbReference type="AlphaFoldDB" id="A0A1G5S8T6"/>
<protein>
    <submittedName>
        <fullName evidence="5">B12 binding domain-containing protein</fullName>
    </submittedName>
</protein>
<dbReference type="Gene3D" id="3.40.50.280">
    <property type="entry name" value="Cobalamin-binding domain"/>
    <property type="match status" value="1"/>
</dbReference>
<evidence type="ECO:0000259" key="4">
    <source>
        <dbReference type="PROSITE" id="PS51332"/>
    </source>
</evidence>
<dbReference type="InterPro" id="IPR036594">
    <property type="entry name" value="Meth_synthase_dom"/>
</dbReference>